<sequence length="147" mass="16186">HFSPSLPRAKFLPFSSPNYSSFSTPTHASLSSLIFVTHCNLLPHGAFFCMLLLLLEPLSNPNLKSPLSNAVKGSSIEHTKGLGSVFPKCGCVSLPKQSRSANTVGRPPWLVETFIWLEIPICETLGWFVPVERDKVELQLPSAPGRW</sequence>
<dbReference type="EMBL" id="AP015035">
    <property type="protein sequence ID" value="BAT79010.1"/>
    <property type="molecule type" value="Genomic_DNA"/>
</dbReference>
<gene>
    <name evidence="1" type="primary">Vigan.02G179800</name>
    <name evidence="1" type="ORF">VIGAN_02179800</name>
</gene>
<evidence type="ECO:0000313" key="1">
    <source>
        <dbReference type="EMBL" id="BAT79010.1"/>
    </source>
</evidence>
<organism evidence="1 2">
    <name type="scientific">Vigna angularis var. angularis</name>
    <dbReference type="NCBI Taxonomy" id="157739"/>
    <lineage>
        <taxon>Eukaryota</taxon>
        <taxon>Viridiplantae</taxon>
        <taxon>Streptophyta</taxon>
        <taxon>Embryophyta</taxon>
        <taxon>Tracheophyta</taxon>
        <taxon>Spermatophyta</taxon>
        <taxon>Magnoliopsida</taxon>
        <taxon>eudicotyledons</taxon>
        <taxon>Gunneridae</taxon>
        <taxon>Pentapetalae</taxon>
        <taxon>rosids</taxon>
        <taxon>fabids</taxon>
        <taxon>Fabales</taxon>
        <taxon>Fabaceae</taxon>
        <taxon>Papilionoideae</taxon>
        <taxon>50 kb inversion clade</taxon>
        <taxon>NPAAA clade</taxon>
        <taxon>indigoferoid/millettioid clade</taxon>
        <taxon>Phaseoleae</taxon>
        <taxon>Vigna</taxon>
    </lineage>
</organism>
<name>A0A0S3RED2_PHAAN</name>
<evidence type="ECO:0000313" key="2">
    <source>
        <dbReference type="Proteomes" id="UP000291084"/>
    </source>
</evidence>
<proteinExistence type="predicted"/>
<reference evidence="1 2" key="1">
    <citation type="journal article" date="2015" name="Sci. Rep.">
        <title>The power of single molecule real-time sequencing technology in the de novo assembly of a eukaryotic genome.</title>
        <authorList>
            <person name="Sakai H."/>
            <person name="Naito K."/>
            <person name="Ogiso-Tanaka E."/>
            <person name="Takahashi Y."/>
            <person name="Iseki K."/>
            <person name="Muto C."/>
            <person name="Satou K."/>
            <person name="Teruya K."/>
            <person name="Shiroma A."/>
            <person name="Shimoji M."/>
            <person name="Hirano T."/>
            <person name="Itoh T."/>
            <person name="Kaga A."/>
            <person name="Tomooka N."/>
        </authorList>
    </citation>
    <scope>NUCLEOTIDE SEQUENCE [LARGE SCALE GENOMIC DNA]</scope>
    <source>
        <strain evidence="2">cv. Shumari</strain>
    </source>
</reference>
<dbReference type="AlphaFoldDB" id="A0A0S3RED2"/>
<protein>
    <submittedName>
        <fullName evidence="1">Uncharacterized protein</fullName>
    </submittedName>
</protein>
<feature type="non-terminal residue" evidence="1">
    <location>
        <position position="1"/>
    </location>
</feature>
<dbReference type="Proteomes" id="UP000291084">
    <property type="component" value="Chromosome 2"/>
</dbReference>
<keyword evidence="2" id="KW-1185">Reference proteome</keyword>
<accession>A0A0S3RED2</accession>